<evidence type="ECO:0008006" key="3">
    <source>
        <dbReference type="Google" id="ProtNLM"/>
    </source>
</evidence>
<dbReference type="AlphaFoldDB" id="A0A0E2EEW7"/>
<dbReference type="RefSeq" id="WP_002685977.1">
    <property type="nucleotide sequence ID" value="NZ_CM001795.1"/>
</dbReference>
<comment type="caution">
    <text evidence="2">The sequence shown here is derived from an EMBL/GenBank/DDBJ whole genome shotgun (WGS) entry which is preliminary data.</text>
</comment>
<organism evidence="2">
    <name type="scientific">Treponema denticola H-22</name>
    <dbReference type="NCBI Taxonomy" id="999432"/>
    <lineage>
        <taxon>Bacteria</taxon>
        <taxon>Pseudomonadati</taxon>
        <taxon>Spirochaetota</taxon>
        <taxon>Spirochaetia</taxon>
        <taxon>Spirochaetales</taxon>
        <taxon>Treponemataceae</taxon>
        <taxon>Treponema</taxon>
    </lineage>
</organism>
<dbReference type="PATRIC" id="fig|999432.5.peg.2546"/>
<sequence length="252" mass="28463">MIKKTNLFFSILLLIFLSFNIYTQEAASKQEIEQKTEETNEANQAEGLTKVPSDFGFYIGTEMVFSSLKKHAAPPFGVALNLGAEYEYKGIKMLSIVPSLDFSLFHYGFYKKRAYICEIEHRTALTMSFLLDVPFLARLDLKRWTISMGGGLAFFIRFGLLEPGIKPDAAGSDGLTTAKEVREINRYFWQNGRFIYPSLRIKAEYTLTSGWKAGVQLKAYLPFSNLWDKLVNKSSDGLIVQAGIVLHPAVKK</sequence>
<evidence type="ECO:0000256" key="1">
    <source>
        <dbReference type="SAM" id="SignalP"/>
    </source>
</evidence>
<dbReference type="HOGENOM" id="CLU_1111001_0_0_12"/>
<keyword evidence="1" id="KW-0732">Signal</keyword>
<reference evidence="2" key="1">
    <citation type="submission" date="2012-01" db="EMBL/GenBank/DDBJ databases">
        <title>The Genome Sequence of Treponema denticola H-22.</title>
        <authorList>
            <consortium name="The Broad Institute Genome Sequencing Platform"/>
            <person name="Earl A."/>
            <person name="Ward D."/>
            <person name="Feldgarden M."/>
            <person name="Gevers D."/>
            <person name="Blanton J.M."/>
            <person name="Fenno C.J."/>
            <person name="Baranova O.V."/>
            <person name="Mathney J."/>
            <person name="Dewhirst F.E."/>
            <person name="Izard J."/>
            <person name="Young S.K."/>
            <person name="Zeng Q."/>
            <person name="Gargeya S."/>
            <person name="Fitzgerald M."/>
            <person name="Haas B."/>
            <person name="Abouelleil A."/>
            <person name="Alvarado L."/>
            <person name="Arachchi H.M."/>
            <person name="Berlin A."/>
            <person name="Chapman S.B."/>
            <person name="Gearin G."/>
            <person name="Goldberg J."/>
            <person name="Griggs A."/>
            <person name="Gujja S."/>
            <person name="Hansen M."/>
            <person name="Heiman D."/>
            <person name="Howarth C."/>
            <person name="Larimer J."/>
            <person name="Lui A."/>
            <person name="MacDonald P.J.P."/>
            <person name="McCowen C."/>
            <person name="Montmayeur A."/>
            <person name="Murphy C."/>
            <person name="Neiman D."/>
            <person name="Pearson M."/>
            <person name="Priest M."/>
            <person name="Roberts A."/>
            <person name="Saif S."/>
            <person name="Shea T."/>
            <person name="Sisk P."/>
            <person name="Stolte C."/>
            <person name="Sykes S."/>
            <person name="Wortman J."/>
            <person name="Nusbaum C."/>
            <person name="Birren B."/>
        </authorList>
    </citation>
    <scope>NUCLEOTIDE SEQUENCE [LARGE SCALE GENOMIC DNA]</scope>
    <source>
        <strain evidence="2">H-22</strain>
    </source>
</reference>
<evidence type="ECO:0000313" key="2">
    <source>
        <dbReference type="EMBL" id="EMB30767.1"/>
    </source>
</evidence>
<feature type="chain" id="PRO_5002393763" description="Outer membrane protein beta-barrel domain-containing protein" evidence="1">
    <location>
        <begin position="27"/>
        <end position="252"/>
    </location>
</feature>
<dbReference type="Proteomes" id="UP000011705">
    <property type="component" value="Chromosome"/>
</dbReference>
<accession>A0A0E2EEW7</accession>
<proteinExistence type="predicted"/>
<protein>
    <recommendedName>
        <fullName evidence="3">Outer membrane protein beta-barrel domain-containing protein</fullName>
    </recommendedName>
</protein>
<dbReference type="EMBL" id="AGDV01000021">
    <property type="protein sequence ID" value="EMB30767.1"/>
    <property type="molecule type" value="Genomic_DNA"/>
</dbReference>
<gene>
    <name evidence="2" type="ORF">HMPREF9726_02452</name>
</gene>
<name>A0A0E2EEW7_TREDN</name>
<feature type="signal peptide" evidence="1">
    <location>
        <begin position="1"/>
        <end position="26"/>
    </location>
</feature>